<evidence type="ECO:0000313" key="1">
    <source>
        <dbReference type="EMBL" id="KAB0557099.1"/>
    </source>
</evidence>
<dbReference type="AlphaFoldDB" id="A0A643EFL1"/>
<sequence length="71" mass="7641">MLAGLLQAGKETVEASALVKGRQHDEAWGRRPGCSPRGGIVAAEYTMIAPDGRAAPRGAILRRSTRRSRRV</sequence>
<dbReference type="EMBL" id="VZPH01000063">
    <property type="protein sequence ID" value="KAB0557099.1"/>
    <property type="molecule type" value="Genomic_DNA"/>
</dbReference>
<organism evidence="1">
    <name type="scientific">Pseudomonas aeruginosa</name>
    <dbReference type="NCBI Taxonomy" id="287"/>
    <lineage>
        <taxon>Bacteria</taxon>
        <taxon>Pseudomonadati</taxon>
        <taxon>Pseudomonadota</taxon>
        <taxon>Gammaproteobacteria</taxon>
        <taxon>Pseudomonadales</taxon>
        <taxon>Pseudomonadaceae</taxon>
        <taxon>Pseudomonas</taxon>
    </lineage>
</organism>
<proteinExistence type="predicted"/>
<protein>
    <submittedName>
        <fullName evidence="1">Uncharacterized protein</fullName>
    </submittedName>
</protein>
<comment type="caution">
    <text evidence="1">The sequence shown here is derived from an EMBL/GenBank/DDBJ whole genome shotgun (WGS) entry which is preliminary data.</text>
</comment>
<name>A0A643EFL1_PSEAI</name>
<accession>A0A643EFL1</accession>
<gene>
    <name evidence="1" type="ORF">F7R07_22680</name>
</gene>
<reference evidence="1" key="1">
    <citation type="submission" date="2019-09" db="EMBL/GenBank/DDBJ databases">
        <title>Draft genome sequences of 48 bacterial type strains from the CCUG.</title>
        <authorList>
            <person name="Tunovic T."/>
            <person name="Pineiro-Iglesias B."/>
            <person name="Unosson C."/>
            <person name="Inganas E."/>
            <person name="Ohlen M."/>
            <person name="Cardew S."/>
            <person name="Jensie-Markopoulos S."/>
            <person name="Salva-Serra F."/>
            <person name="Jaen-Luchoro D."/>
            <person name="Karlsson R."/>
            <person name="Svensson-Stadler L."/>
            <person name="Chun J."/>
            <person name="Moore E."/>
        </authorList>
    </citation>
    <scope>NUCLEOTIDE SEQUENCE</scope>
    <source>
        <strain evidence="1">CCUG 551</strain>
    </source>
</reference>